<sequence>MVKYSSILMNLFCDSQSAIHLSKDQMFHERTKHIDICSFFT</sequence>
<evidence type="ECO:0000313" key="1">
    <source>
        <dbReference type="EMBL" id="CAA2625030.1"/>
    </source>
</evidence>
<accession>A0A7I8J2K4</accession>
<keyword evidence="2" id="KW-1185">Reference proteome</keyword>
<proteinExistence type="predicted"/>
<name>A0A7I8J2K4_SPIIN</name>
<dbReference type="EMBL" id="CACRZD030000008">
    <property type="protein sequence ID" value="CAA6664444.1"/>
    <property type="molecule type" value="Genomic_DNA"/>
</dbReference>
<gene>
    <name evidence="1" type="ORF">SI7747_08010833</name>
</gene>
<organism evidence="1">
    <name type="scientific">Spirodela intermedia</name>
    <name type="common">Intermediate duckweed</name>
    <dbReference type="NCBI Taxonomy" id="51605"/>
    <lineage>
        <taxon>Eukaryota</taxon>
        <taxon>Viridiplantae</taxon>
        <taxon>Streptophyta</taxon>
        <taxon>Embryophyta</taxon>
        <taxon>Tracheophyta</taxon>
        <taxon>Spermatophyta</taxon>
        <taxon>Magnoliopsida</taxon>
        <taxon>Liliopsida</taxon>
        <taxon>Araceae</taxon>
        <taxon>Lemnoideae</taxon>
        <taxon>Spirodela</taxon>
    </lineage>
</organism>
<reference evidence="1 2" key="1">
    <citation type="submission" date="2019-12" db="EMBL/GenBank/DDBJ databases">
        <authorList>
            <person name="Scholz U."/>
            <person name="Mascher M."/>
            <person name="Fiebig A."/>
        </authorList>
    </citation>
    <scope>NUCLEOTIDE SEQUENCE</scope>
</reference>
<dbReference type="Proteomes" id="UP001189122">
    <property type="component" value="Unassembled WGS sequence"/>
</dbReference>
<protein>
    <submittedName>
        <fullName evidence="1">Uncharacterized protein</fullName>
    </submittedName>
</protein>
<dbReference type="EMBL" id="LR743595">
    <property type="protein sequence ID" value="CAA2625030.1"/>
    <property type="molecule type" value="Genomic_DNA"/>
</dbReference>
<dbReference type="AlphaFoldDB" id="A0A7I8J2K4"/>
<evidence type="ECO:0000313" key="2">
    <source>
        <dbReference type="Proteomes" id="UP001189122"/>
    </source>
</evidence>